<feature type="region of interest" description="Disordered" evidence="1">
    <location>
        <begin position="222"/>
        <end position="242"/>
    </location>
</feature>
<feature type="compositionally biased region" description="Polar residues" evidence="1">
    <location>
        <begin position="317"/>
        <end position="335"/>
    </location>
</feature>
<name>A0ABR4A417_9LECA</name>
<organism evidence="2 3">
    <name type="scientific">Stereocaulon virgatum</name>
    <dbReference type="NCBI Taxonomy" id="373712"/>
    <lineage>
        <taxon>Eukaryota</taxon>
        <taxon>Fungi</taxon>
        <taxon>Dikarya</taxon>
        <taxon>Ascomycota</taxon>
        <taxon>Pezizomycotina</taxon>
        <taxon>Lecanoromycetes</taxon>
        <taxon>OSLEUM clade</taxon>
        <taxon>Lecanoromycetidae</taxon>
        <taxon>Lecanorales</taxon>
        <taxon>Lecanorineae</taxon>
        <taxon>Stereocaulaceae</taxon>
        <taxon>Stereocaulon</taxon>
    </lineage>
</organism>
<evidence type="ECO:0000313" key="3">
    <source>
        <dbReference type="Proteomes" id="UP001590950"/>
    </source>
</evidence>
<evidence type="ECO:0000313" key="2">
    <source>
        <dbReference type="EMBL" id="KAL2039681.1"/>
    </source>
</evidence>
<keyword evidence="3" id="KW-1185">Reference proteome</keyword>
<reference evidence="2 3" key="1">
    <citation type="submission" date="2024-09" db="EMBL/GenBank/DDBJ databases">
        <title>Rethinking Asexuality: The Enigmatic Case of Functional Sexual Genes in Lepraria (Stereocaulaceae).</title>
        <authorList>
            <person name="Doellman M."/>
            <person name="Sun Y."/>
            <person name="Barcenas-Pena A."/>
            <person name="Lumbsch H.T."/>
            <person name="Grewe F."/>
        </authorList>
    </citation>
    <scope>NUCLEOTIDE SEQUENCE [LARGE SCALE GENOMIC DNA]</scope>
    <source>
        <strain evidence="2 3">Mercado 3170</strain>
    </source>
</reference>
<dbReference type="EMBL" id="JBEFKJ010000024">
    <property type="protein sequence ID" value="KAL2039681.1"/>
    <property type="molecule type" value="Genomic_DNA"/>
</dbReference>
<comment type="caution">
    <text evidence="2">The sequence shown here is derived from an EMBL/GenBank/DDBJ whole genome shotgun (WGS) entry which is preliminary data.</text>
</comment>
<feature type="region of interest" description="Disordered" evidence="1">
    <location>
        <begin position="308"/>
        <end position="367"/>
    </location>
</feature>
<gene>
    <name evidence="2" type="ORF">N7G274_007540</name>
</gene>
<feature type="compositionally biased region" description="Pro residues" evidence="1">
    <location>
        <begin position="347"/>
        <end position="362"/>
    </location>
</feature>
<protein>
    <recommendedName>
        <fullName evidence="4">C2H2-type domain-containing protein</fullName>
    </recommendedName>
</protein>
<evidence type="ECO:0008006" key="4">
    <source>
        <dbReference type="Google" id="ProtNLM"/>
    </source>
</evidence>
<sequence>MGVDKPQFAPFEPSSLRILSGPLSPASPLTPTRTQLHFPILPSPRSMTFGASISSIRITASAPPDTMPWVWSCHKCHTRYALGATRRCLHDGHYFCGGTTVDKITGRTKKHRACASEFDYIGWEDFGMWKRAQRQIQKARFKHCEDQCDFPSACHWKARHAPKKTANFEFLDPKCLGTETKTTPKPDTSVKKTGLYINRLIKSAEKRTSQLTTLLSTMDEESNFTSTPGYIPPPTTTSTPPKLPKLNGLGLSFPVMDFSSLEKDPIDPHHTTKVPPPLIISPQSVPPPTSPLVSAVTEDEHLDVDMTDWISKPDASPPTSLSPCQPPTLTQTATSSRKRSPLISASPPQPSTSTPVPPPPSPSQTTNYHLFRLEGAHGNGRRAILGLR</sequence>
<evidence type="ECO:0000256" key="1">
    <source>
        <dbReference type="SAM" id="MobiDB-lite"/>
    </source>
</evidence>
<accession>A0ABR4A417</accession>
<dbReference type="Proteomes" id="UP001590950">
    <property type="component" value="Unassembled WGS sequence"/>
</dbReference>
<proteinExistence type="predicted"/>